<feature type="active site" description="Proton acceptor for HNH nuclease domain" evidence="12">
    <location>
        <position position="765"/>
    </location>
</feature>
<dbReference type="NCBIfam" id="TIGR01865">
    <property type="entry name" value="cas_Csn1"/>
    <property type="match status" value="1"/>
</dbReference>
<keyword evidence="8 12" id="KW-0051">Antiviral defense</keyword>
<dbReference type="EC" id="3.1.-.-" evidence="12"/>
<comment type="similarity">
    <text evidence="12">Belongs to the CRISPR-associated Cas9 family.</text>
</comment>
<dbReference type="GO" id="GO:0016787">
    <property type="term" value="F:hydrolase activity"/>
    <property type="evidence" value="ECO:0007669"/>
    <property type="project" value="UniProtKB-KW"/>
</dbReference>
<dbReference type="InterPro" id="IPR036397">
    <property type="entry name" value="RNaseH_sf"/>
</dbReference>
<comment type="domain">
    <text evidence="12">Has 2 endonuclease domains. The discontinuous RuvC-like domain cleaves the target DNA noncomplementary to crRNA while the HNH nuclease domain cleaves the target DNA complementary to crRNA.</text>
</comment>
<reference evidence="14" key="2">
    <citation type="journal article" date="2021" name="PeerJ">
        <title>Extensive microbial diversity within the chicken gut microbiome revealed by metagenomics and culture.</title>
        <authorList>
            <person name="Gilroy R."/>
            <person name="Ravi A."/>
            <person name="Getino M."/>
            <person name="Pursley I."/>
            <person name="Horton D.L."/>
            <person name="Alikhan N.F."/>
            <person name="Baker D."/>
            <person name="Gharbi K."/>
            <person name="Hall N."/>
            <person name="Watson M."/>
            <person name="Adriaenssens E.M."/>
            <person name="Foster-Nyarko E."/>
            <person name="Jarju S."/>
            <person name="Secka A."/>
            <person name="Antonio M."/>
            <person name="Oren A."/>
            <person name="Chaudhuri R.R."/>
            <person name="La Ragione R."/>
            <person name="Hildebrand F."/>
            <person name="Pallen M.J."/>
        </authorList>
    </citation>
    <scope>NUCLEOTIDE SEQUENCE</scope>
    <source>
        <strain evidence="14">B1-15692</strain>
    </source>
</reference>
<evidence type="ECO:0000256" key="5">
    <source>
        <dbReference type="ARBA" id="ARBA00022801"/>
    </source>
</evidence>
<dbReference type="InterPro" id="IPR041383">
    <property type="entry name" value="RuvC_III"/>
</dbReference>
<dbReference type="EMBL" id="JADIMH010000017">
    <property type="protein sequence ID" value="MBO8466839.1"/>
    <property type="molecule type" value="Genomic_DNA"/>
</dbReference>
<dbReference type="PROSITE" id="PS51749">
    <property type="entry name" value="HNH_CAS9"/>
    <property type="match status" value="1"/>
</dbReference>
<evidence type="ECO:0000256" key="2">
    <source>
        <dbReference type="ARBA" id="ARBA00022722"/>
    </source>
</evidence>
<dbReference type="GO" id="GO:0003723">
    <property type="term" value="F:RNA binding"/>
    <property type="evidence" value="ECO:0007669"/>
    <property type="project" value="UniProtKB-UniRule"/>
</dbReference>
<dbReference type="GO" id="GO:0046872">
    <property type="term" value="F:metal ion binding"/>
    <property type="evidence" value="ECO:0007669"/>
    <property type="project" value="UniProtKB-UniRule"/>
</dbReference>
<evidence type="ECO:0000313" key="14">
    <source>
        <dbReference type="EMBL" id="MBO8466839.1"/>
    </source>
</evidence>
<gene>
    <name evidence="12 14" type="primary">cas9</name>
    <name evidence="14" type="ORF">IAB99_03645</name>
</gene>
<evidence type="ECO:0000256" key="7">
    <source>
        <dbReference type="ARBA" id="ARBA00022884"/>
    </source>
</evidence>
<proteinExistence type="inferred from homology"/>
<evidence type="ECO:0000256" key="4">
    <source>
        <dbReference type="ARBA" id="ARBA00022759"/>
    </source>
</evidence>
<feature type="active site" description="For RuvC-like nuclease domain" evidence="12">
    <location>
        <position position="8"/>
    </location>
</feature>
<dbReference type="GO" id="GO:0051607">
    <property type="term" value="P:defense response to virus"/>
    <property type="evidence" value="ECO:0007669"/>
    <property type="project" value="UniProtKB-UniRule"/>
</dbReference>
<dbReference type="InterPro" id="IPR028629">
    <property type="entry name" value="Cas9"/>
</dbReference>
<keyword evidence="5 12" id="KW-0378">Hydrolase</keyword>
<evidence type="ECO:0000256" key="12">
    <source>
        <dbReference type="HAMAP-Rule" id="MF_01480"/>
    </source>
</evidence>
<comment type="function">
    <text evidence="12">CRISPR (clustered regularly interspaced short palindromic repeat) is an adaptive immune system that provides protection against mobile genetic elements (viruses, transposable elements and conjugative plasmids). CRISPR clusters contain spacers, sequences complementary to antecedent mobile elements, and target invading nucleic acids. CRISPR clusters are transcribed and processed into CRISPR RNA (crRNA). In type II CRISPR systems correct processing of pre-crRNA requires a trans-encoded small RNA (tracrRNA), endogenous ribonuclease 3 (rnc) and this protein. The tracrRNA serves as a guide for ribonuclease 3-aided processing of pre-crRNA. Subsequently Cas9/crRNA/tracrRNA endonucleolytically cleaves linear or circular dsDNA target complementary to the spacer; Cas9 is inactive in the absence of the 2 guide RNAs (gRNA). Cas9 recognizes the protospacer adjacent motif (PAM) in the CRISPR repeat sequences to help distinguish self versus nonself, as targets within the bacterial CRISPR locus do not have PAMs. PAM recognition is also required for catalytic activity.</text>
</comment>
<dbReference type="Pfam" id="PF13395">
    <property type="entry name" value="HNH_4"/>
    <property type="match status" value="1"/>
</dbReference>
<keyword evidence="4 12" id="KW-0255">Endonuclease</keyword>
<dbReference type="InterPro" id="IPR003615">
    <property type="entry name" value="HNH_nuc"/>
</dbReference>
<keyword evidence="3" id="KW-0479">Metal-binding</keyword>
<evidence type="ECO:0000256" key="10">
    <source>
        <dbReference type="ARBA" id="ARBA00023211"/>
    </source>
</evidence>
<feature type="domain" description="HNH Cas9-type" evidence="13">
    <location>
        <begin position="689"/>
        <end position="847"/>
    </location>
</feature>
<evidence type="ECO:0000256" key="9">
    <source>
        <dbReference type="ARBA" id="ARBA00023125"/>
    </source>
</evidence>
<dbReference type="Gene3D" id="3.30.420.10">
    <property type="entry name" value="Ribonuclease H-like superfamily/Ribonuclease H"/>
    <property type="match status" value="3"/>
</dbReference>
<comment type="caution">
    <text evidence="12">Lacks conserved residue(s) required for the propagation of feature annotation.</text>
</comment>
<keyword evidence="6" id="KW-0460">Magnesium</keyword>
<dbReference type="GO" id="GO:0003677">
    <property type="term" value="F:DNA binding"/>
    <property type="evidence" value="ECO:0007669"/>
    <property type="project" value="UniProtKB-UniRule"/>
</dbReference>
<evidence type="ECO:0000313" key="15">
    <source>
        <dbReference type="Proteomes" id="UP000823660"/>
    </source>
</evidence>
<comment type="subunit">
    <text evidence="11 12">Monomer. Binds crRNA and tracrRNA.</text>
</comment>
<dbReference type="Pfam" id="PF18541">
    <property type="entry name" value="RuvC_III"/>
    <property type="match status" value="1"/>
</dbReference>
<accession>A0A9D9I7X4</accession>
<dbReference type="Proteomes" id="UP000823660">
    <property type="component" value="Unassembled WGS sequence"/>
</dbReference>
<comment type="cofactor">
    <cofactor evidence="1">
        <name>Mg(2+)</name>
        <dbReference type="ChEBI" id="CHEBI:18420"/>
    </cofactor>
</comment>
<keyword evidence="7 12" id="KW-0694">RNA-binding</keyword>
<evidence type="ECO:0000256" key="1">
    <source>
        <dbReference type="ARBA" id="ARBA00001946"/>
    </source>
</evidence>
<protein>
    <recommendedName>
        <fullName evidence="12">CRISPR-associated endonuclease Cas9</fullName>
        <ecNumber evidence="12">3.1.-.-</ecNumber>
    </recommendedName>
</protein>
<reference evidence="14" key="1">
    <citation type="submission" date="2020-10" db="EMBL/GenBank/DDBJ databases">
        <authorList>
            <person name="Gilroy R."/>
        </authorList>
    </citation>
    <scope>NUCLEOTIDE SEQUENCE</scope>
    <source>
        <strain evidence="14">B1-15692</strain>
    </source>
</reference>
<dbReference type="GO" id="GO:0004519">
    <property type="term" value="F:endonuclease activity"/>
    <property type="evidence" value="ECO:0007669"/>
    <property type="project" value="UniProtKB-UniRule"/>
</dbReference>
<dbReference type="InterPro" id="IPR033114">
    <property type="entry name" value="HNH_CAS9"/>
</dbReference>
<keyword evidence="2 12" id="KW-0540">Nuclease</keyword>
<evidence type="ECO:0000256" key="11">
    <source>
        <dbReference type="ARBA" id="ARBA00046380"/>
    </source>
</evidence>
<keyword evidence="9 12" id="KW-0238">DNA-binding</keyword>
<dbReference type="HAMAP" id="MF_01480">
    <property type="entry name" value="Cas9"/>
    <property type="match status" value="1"/>
</dbReference>
<organism evidence="14 15">
    <name type="scientific">Candidatus Cryptobacteroides faecipullorum</name>
    <dbReference type="NCBI Taxonomy" id="2840764"/>
    <lineage>
        <taxon>Bacteria</taxon>
        <taxon>Pseudomonadati</taxon>
        <taxon>Bacteroidota</taxon>
        <taxon>Bacteroidia</taxon>
        <taxon>Bacteroidales</taxon>
        <taxon>Candidatus Cryptobacteroides</taxon>
    </lineage>
</organism>
<evidence type="ECO:0000256" key="6">
    <source>
        <dbReference type="ARBA" id="ARBA00022842"/>
    </source>
</evidence>
<keyword evidence="10" id="KW-0464">Manganese</keyword>
<evidence type="ECO:0000256" key="3">
    <source>
        <dbReference type="ARBA" id="ARBA00022723"/>
    </source>
</evidence>
<evidence type="ECO:0000256" key="8">
    <source>
        <dbReference type="ARBA" id="ARBA00023118"/>
    </source>
</evidence>
<comment type="caution">
    <text evidence="14">The sequence shown here is derived from an EMBL/GenBank/DDBJ whole genome shotgun (WGS) entry which is preliminary data.</text>
</comment>
<evidence type="ECO:0000259" key="13">
    <source>
        <dbReference type="PROSITE" id="PS51749"/>
    </source>
</evidence>
<sequence length="1398" mass="162194">MKKILGLDLGTTSIGWAVVNEAENKNENSSIVKIGVRVNPLTVDEQRNFESGKPITTNADRTLKRSMRRNLQRYKLRRNNLIEVLKTTGWITDATILAEHGNFSTFQTLRLRAKAAAEEISLEDLSRVLLMLNKKRGYRSSRKSKGNEDEGQAIDSMDVAKYLYDNQLTPGQYAFSRLSDGKYNIPDFYRSDLIDEFDRVWEKQKEFYPGLLTDSLKESLSGKNEKQVWAICRDNLSIEGIKRVTKGKEQIKENFEWRAKAVNEKLDLESLAVVFQKINSQIKSASGYLGSISDRSKELYFHKQTVGQYLVSLLDKDPNTSLKNRIFYRQDYMDEFERIWSTQAQFHPQLTTELKKEIRDIIIFYQRPLKSQKGLVNICEFEQKQIEIEINGKRKTKLIGPKVCPKSSPLFHEFRIWQTINNLKVNGEYLCQEDKEKLASELEIKEKLSKAEILKLLFKNYKELDLNFKEIEGNRTIAALYKSYVQIIEMTGHGEYDTLINLPSDELKKTVSETFHALGYDTGILEFDSYLQGKDFEQQPIMKLWHLLYSYEGDKSKTGNDSLINKISELFGFEPEYSKIIASVTFSPDYGSLSTKAIKKILPYLKEGNEYSAACRYAGYRHSKKSLTKEELENKTYKDHLEQLPKNSLRNPVVEKILNQMVNVVNAVIGTYGKPDEIRIELARDLKKSQNERKDATLAISRSASENDRVKKLLHEEFNIEHPSRNDIIRYRLYEELEATGYKTLYSNTYIPREKLFSKEFDIEHIIPQAKLFDDSFANKTLESRQVNIEKSNMTAFDFIKNKYGEVESYKARVEKLFKDGKISKTKYKNLLMPEKDIPEDFIERDLRDSQYIAKKAKEILEEITDSVVSTTGSITKRLREDWQLVDVMQELNWDKYSKLGLTESYKDKDGRTVNKIIDWTKRNDHRHHAVDALTIAFTKLAYIQYLNNLNARIPKVNDEEEFFDLSKFSLKDVPPEERSRIVRYIESTMLYRDSKGKLRFCPPIPLDIFRAEVKRQLENVLVSIKAKNKVVTRNTNVTKKKGGVNKKVQLTPRGQLHNEIIYGSKQQYCTKKEEKVGSSFDVEKIKTVAKKAHRDALQKRLADFGNDPKKAFTGKNSLDKNHVYLNESHTEQVPVKVKILYMETVYTIRKAITPDNFKDAKKIDKIIDSHIKELLLDRLDKNDGDAKKAFSNLEENPIWLNKEKGIAVKTVTIKGVNNAIALHDKHDQTGKPVLDQSGNKLPADYVSTSNNHHIAIFQDADGNLQEQVVSFYEAVCRKNLGEPVIDKEYKKDEGWKFLFTMKQNEYFVFPNSETGFNPYDIDLMNPDNYPVISPNLFRVQKLASKYYVFRHHLETNVEDTPNLRDITWKRITMINKLKDIVKVRINHIGQIVHIGEY</sequence>
<dbReference type="GO" id="GO:0043571">
    <property type="term" value="P:maintenance of CRISPR repeat elements"/>
    <property type="evidence" value="ECO:0007669"/>
    <property type="project" value="UniProtKB-UniRule"/>
</dbReference>
<name>A0A9D9I7X4_9BACT</name>